<dbReference type="EMBL" id="CM000880">
    <property type="protein sequence ID" value="PNT76788.1"/>
    <property type="molecule type" value="Genomic_DNA"/>
</dbReference>
<gene>
    <name evidence="1" type="ORF">BRADI_1g53461v3</name>
</gene>
<reference evidence="2" key="3">
    <citation type="submission" date="2018-08" db="UniProtKB">
        <authorList>
            <consortium name="EnsemblPlants"/>
        </authorList>
    </citation>
    <scope>IDENTIFICATION</scope>
    <source>
        <strain evidence="2">cv. Bd21</strain>
    </source>
</reference>
<organism evidence="1">
    <name type="scientific">Brachypodium distachyon</name>
    <name type="common">Purple false brome</name>
    <name type="synonym">Trachynia distachya</name>
    <dbReference type="NCBI Taxonomy" id="15368"/>
    <lineage>
        <taxon>Eukaryota</taxon>
        <taxon>Viridiplantae</taxon>
        <taxon>Streptophyta</taxon>
        <taxon>Embryophyta</taxon>
        <taxon>Tracheophyta</taxon>
        <taxon>Spermatophyta</taxon>
        <taxon>Magnoliopsida</taxon>
        <taxon>Liliopsida</taxon>
        <taxon>Poales</taxon>
        <taxon>Poaceae</taxon>
        <taxon>BOP clade</taxon>
        <taxon>Pooideae</taxon>
        <taxon>Stipodae</taxon>
        <taxon>Brachypodieae</taxon>
        <taxon>Brachypodium</taxon>
    </lineage>
</organism>
<name>A0A2K2DR79_BRADI</name>
<dbReference type="Gramene" id="PNT76788">
    <property type="protein sequence ID" value="PNT76788"/>
    <property type="gene ID" value="BRADI_1g53461v3"/>
</dbReference>
<reference evidence="1 2" key="1">
    <citation type="journal article" date="2010" name="Nature">
        <title>Genome sequencing and analysis of the model grass Brachypodium distachyon.</title>
        <authorList>
            <consortium name="International Brachypodium Initiative"/>
        </authorList>
    </citation>
    <scope>NUCLEOTIDE SEQUENCE [LARGE SCALE GENOMIC DNA]</scope>
    <source>
        <strain evidence="1 2">Bd21</strain>
    </source>
</reference>
<reference evidence="1" key="2">
    <citation type="submission" date="2017-06" db="EMBL/GenBank/DDBJ databases">
        <title>WGS assembly of Brachypodium distachyon.</title>
        <authorList>
            <consortium name="The International Brachypodium Initiative"/>
            <person name="Lucas S."/>
            <person name="Harmon-Smith M."/>
            <person name="Lail K."/>
            <person name="Tice H."/>
            <person name="Grimwood J."/>
            <person name="Bruce D."/>
            <person name="Barry K."/>
            <person name="Shu S."/>
            <person name="Lindquist E."/>
            <person name="Wang M."/>
            <person name="Pitluck S."/>
            <person name="Vogel J.P."/>
            <person name="Garvin D.F."/>
            <person name="Mockler T.C."/>
            <person name="Schmutz J."/>
            <person name="Rokhsar D."/>
            <person name="Bevan M.W."/>
        </authorList>
    </citation>
    <scope>NUCLEOTIDE SEQUENCE</scope>
    <source>
        <strain evidence="1">Bd21</strain>
    </source>
</reference>
<dbReference type="AlphaFoldDB" id="A0A2K2DR79"/>
<dbReference type="EnsemblPlants" id="PNT76788">
    <property type="protein sequence ID" value="PNT76788"/>
    <property type="gene ID" value="BRADI_1g53461v3"/>
</dbReference>
<evidence type="ECO:0000313" key="1">
    <source>
        <dbReference type="EMBL" id="PNT76788.1"/>
    </source>
</evidence>
<accession>A0A2K2DR79</accession>
<protein>
    <submittedName>
        <fullName evidence="1 2">Uncharacterized protein</fullName>
    </submittedName>
</protein>
<dbReference type="ExpressionAtlas" id="A0A2K2DR79">
    <property type="expression patterns" value="baseline"/>
</dbReference>
<proteinExistence type="predicted"/>
<dbReference type="InParanoid" id="A0A2K2DR79"/>
<sequence>MAHKLFFQFISSPFLPSLRHLQHHPPRVLVVLSAPGRSNSPQMLPDIPVGASSNVRCTTQMLPRPGVQTRRPRRRFLMWSRWVPRCYCLVVHNALAAAVSSKMQHCSGGGGFELDSSTVVDAGVTRVQRLAERSAGIEEEGSCSTLTRCLLLLLPRRRWRRRADGAIGPLSRAGGGAGHGVGFGLKGRVGGGFP</sequence>
<dbReference type="Proteomes" id="UP000008810">
    <property type="component" value="Chromosome 1"/>
</dbReference>
<evidence type="ECO:0000313" key="3">
    <source>
        <dbReference type="Proteomes" id="UP000008810"/>
    </source>
</evidence>
<keyword evidence="3" id="KW-1185">Reference proteome</keyword>
<evidence type="ECO:0000313" key="2">
    <source>
        <dbReference type="EnsemblPlants" id="PNT76788"/>
    </source>
</evidence>